<dbReference type="AlphaFoldDB" id="A0A2B7YSB7"/>
<dbReference type="EMBL" id="PDNA01000018">
    <property type="protein sequence ID" value="PGH23941.1"/>
    <property type="molecule type" value="Genomic_DNA"/>
</dbReference>
<dbReference type="Proteomes" id="UP000224634">
    <property type="component" value="Unassembled WGS sequence"/>
</dbReference>
<name>A0A2B7YSB7_POLH7</name>
<protein>
    <submittedName>
        <fullName evidence="2">Uncharacterized protein</fullName>
    </submittedName>
</protein>
<feature type="region of interest" description="Disordered" evidence="1">
    <location>
        <begin position="26"/>
        <end position="45"/>
    </location>
</feature>
<dbReference type="STRING" id="1447883.A0A2B7YSB7"/>
<evidence type="ECO:0000313" key="3">
    <source>
        <dbReference type="Proteomes" id="UP000224634"/>
    </source>
</evidence>
<accession>A0A2B7YSB7</accession>
<organism evidence="2 3">
    <name type="scientific">Polytolypa hystricis (strain UAMH7299)</name>
    <dbReference type="NCBI Taxonomy" id="1447883"/>
    <lineage>
        <taxon>Eukaryota</taxon>
        <taxon>Fungi</taxon>
        <taxon>Dikarya</taxon>
        <taxon>Ascomycota</taxon>
        <taxon>Pezizomycotina</taxon>
        <taxon>Eurotiomycetes</taxon>
        <taxon>Eurotiomycetidae</taxon>
        <taxon>Onygenales</taxon>
        <taxon>Onygenales incertae sedis</taxon>
        <taxon>Polytolypa</taxon>
    </lineage>
</organism>
<evidence type="ECO:0000256" key="1">
    <source>
        <dbReference type="SAM" id="MobiDB-lite"/>
    </source>
</evidence>
<keyword evidence="3" id="KW-1185">Reference proteome</keyword>
<sequence>MLVEVLFRPYSSHSAPLQRLSEAVVMGEDRHTSPKPSSSGTVVLTAAEANRVYDGAIAPRGSEPSSSDPNGGLSDSDPDFSDDDGCSREDKRGGSSTRKNISWDPIERAALARIQERGREVLELGLPAIFRQNPARSTHALGTCFGLETNRVLQVDW</sequence>
<gene>
    <name evidence="2" type="ORF">AJ80_02003</name>
</gene>
<feature type="region of interest" description="Disordered" evidence="1">
    <location>
        <begin position="54"/>
        <end position="102"/>
    </location>
</feature>
<proteinExistence type="predicted"/>
<reference evidence="2 3" key="1">
    <citation type="submission" date="2017-10" db="EMBL/GenBank/DDBJ databases">
        <title>Comparative genomics in systemic dimorphic fungi from Ajellomycetaceae.</title>
        <authorList>
            <person name="Munoz J.F."/>
            <person name="Mcewen J.G."/>
            <person name="Clay O.K."/>
            <person name="Cuomo C.A."/>
        </authorList>
    </citation>
    <scope>NUCLEOTIDE SEQUENCE [LARGE SCALE GENOMIC DNA]</scope>
    <source>
        <strain evidence="2 3">UAMH7299</strain>
    </source>
</reference>
<comment type="caution">
    <text evidence="2">The sequence shown here is derived from an EMBL/GenBank/DDBJ whole genome shotgun (WGS) entry which is preliminary data.</text>
</comment>
<evidence type="ECO:0000313" key="2">
    <source>
        <dbReference type="EMBL" id="PGH23941.1"/>
    </source>
</evidence>